<organism evidence="2 3">
    <name type="scientific">Tulasnella calospora MUT 4182</name>
    <dbReference type="NCBI Taxonomy" id="1051891"/>
    <lineage>
        <taxon>Eukaryota</taxon>
        <taxon>Fungi</taxon>
        <taxon>Dikarya</taxon>
        <taxon>Basidiomycota</taxon>
        <taxon>Agaricomycotina</taxon>
        <taxon>Agaricomycetes</taxon>
        <taxon>Cantharellales</taxon>
        <taxon>Tulasnellaceae</taxon>
        <taxon>Tulasnella</taxon>
    </lineage>
</organism>
<feature type="region of interest" description="Disordered" evidence="1">
    <location>
        <begin position="319"/>
        <end position="339"/>
    </location>
</feature>
<feature type="compositionally biased region" description="Basic and acidic residues" evidence="1">
    <location>
        <begin position="322"/>
        <end position="339"/>
    </location>
</feature>
<proteinExistence type="predicted"/>
<protein>
    <submittedName>
        <fullName evidence="2">Uncharacterized protein</fullName>
    </submittedName>
</protein>
<dbReference type="InterPro" id="IPR007849">
    <property type="entry name" value="ATP10"/>
</dbReference>
<evidence type="ECO:0000313" key="2">
    <source>
        <dbReference type="EMBL" id="KIO31450.1"/>
    </source>
</evidence>
<reference evidence="3" key="2">
    <citation type="submission" date="2015-01" db="EMBL/GenBank/DDBJ databases">
        <title>Evolutionary Origins and Diversification of the Mycorrhizal Mutualists.</title>
        <authorList>
            <consortium name="DOE Joint Genome Institute"/>
            <consortium name="Mycorrhizal Genomics Consortium"/>
            <person name="Kohler A."/>
            <person name="Kuo A."/>
            <person name="Nagy L.G."/>
            <person name="Floudas D."/>
            <person name="Copeland A."/>
            <person name="Barry K.W."/>
            <person name="Cichocki N."/>
            <person name="Veneault-Fourrey C."/>
            <person name="LaButti K."/>
            <person name="Lindquist E.A."/>
            <person name="Lipzen A."/>
            <person name="Lundell T."/>
            <person name="Morin E."/>
            <person name="Murat C."/>
            <person name="Riley R."/>
            <person name="Ohm R."/>
            <person name="Sun H."/>
            <person name="Tunlid A."/>
            <person name="Henrissat B."/>
            <person name="Grigoriev I.V."/>
            <person name="Hibbett D.S."/>
            <person name="Martin F."/>
        </authorList>
    </citation>
    <scope>NUCLEOTIDE SEQUENCE [LARGE SCALE GENOMIC DNA]</scope>
    <source>
        <strain evidence="3">MUT 4182</strain>
    </source>
</reference>
<dbReference type="PANTHER" id="PTHR28106">
    <property type="entry name" value="MITOCHONDRIAL ATPASE COMPLEX SUBUNIT ATP10"/>
    <property type="match status" value="1"/>
</dbReference>
<accession>A0A0C3QHR7</accession>
<evidence type="ECO:0000313" key="3">
    <source>
        <dbReference type="Proteomes" id="UP000054248"/>
    </source>
</evidence>
<feature type="region of interest" description="Disordered" evidence="1">
    <location>
        <begin position="57"/>
        <end position="116"/>
    </location>
</feature>
<dbReference type="Proteomes" id="UP000054248">
    <property type="component" value="Unassembled WGS sequence"/>
</dbReference>
<dbReference type="GO" id="GO:0033615">
    <property type="term" value="P:mitochondrial proton-transporting ATP synthase complex assembly"/>
    <property type="evidence" value="ECO:0007669"/>
    <property type="project" value="TreeGrafter"/>
</dbReference>
<name>A0A0C3QHR7_9AGAM</name>
<feature type="compositionally biased region" description="Low complexity" evidence="1">
    <location>
        <begin position="60"/>
        <end position="72"/>
    </location>
</feature>
<dbReference type="Pfam" id="PF05176">
    <property type="entry name" value="ATP-synt_10"/>
    <property type="match status" value="1"/>
</dbReference>
<dbReference type="AlphaFoldDB" id="A0A0C3QHR7"/>
<dbReference type="STRING" id="1051891.A0A0C3QHR7"/>
<sequence length="339" mass="37979">MISRSAARIQHTRIASKLLPSIRANNVLNFSTALAFSRASQKSPRPVVEHPHVFARRLASKPSPSSQSSSKPPAEPAVSEEDGASLAPLPILPRALGVPKPPTAEPRSWQEKKEEMLDRDKHLEKRKFLIKQATSGYFEDFHKTMHGGHGGKMWIAPKVLIREDKALYFPDVAGKNLLGDQVHTTTLCKGNISVVAFLSTQVAEEHVKSFTKFVLAAYTTDPKFKFVQINLQENPLKSAIVSLSRSSIKRTIPQEFHETYIHSSQNMEMLRKPLGFENKHLGFVYLVDENLKVRWAGCGYAKDEEAVYLMELTNKLLQRSQAEGEPKKKGPSEEGKETQ</sequence>
<dbReference type="PANTHER" id="PTHR28106:SF1">
    <property type="entry name" value="MITOCHONDRIAL ATPASE COMPLEX SUBUNIT ATP10"/>
    <property type="match status" value="1"/>
</dbReference>
<dbReference type="GO" id="GO:0005743">
    <property type="term" value="C:mitochondrial inner membrane"/>
    <property type="evidence" value="ECO:0007669"/>
    <property type="project" value="TreeGrafter"/>
</dbReference>
<dbReference type="OrthoDB" id="17089at2759"/>
<dbReference type="EMBL" id="KN822963">
    <property type="protein sequence ID" value="KIO31450.1"/>
    <property type="molecule type" value="Genomic_DNA"/>
</dbReference>
<evidence type="ECO:0000256" key="1">
    <source>
        <dbReference type="SAM" id="MobiDB-lite"/>
    </source>
</evidence>
<keyword evidence="3" id="KW-1185">Reference proteome</keyword>
<reference evidence="2 3" key="1">
    <citation type="submission" date="2014-04" db="EMBL/GenBank/DDBJ databases">
        <authorList>
            <consortium name="DOE Joint Genome Institute"/>
            <person name="Kuo A."/>
            <person name="Girlanda M."/>
            <person name="Perotto S."/>
            <person name="Kohler A."/>
            <person name="Nagy L.G."/>
            <person name="Floudas D."/>
            <person name="Copeland A."/>
            <person name="Barry K.W."/>
            <person name="Cichocki N."/>
            <person name="Veneault-Fourrey C."/>
            <person name="LaButti K."/>
            <person name="Lindquist E.A."/>
            <person name="Lipzen A."/>
            <person name="Lundell T."/>
            <person name="Morin E."/>
            <person name="Murat C."/>
            <person name="Sun H."/>
            <person name="Tunlid A."/>
            <person name="Henrissat B."/>
            <person name="Grigoriev I.V."/>
            <person name="Hibbett D.S."/>
            <person name="Martin F."/>
            <person name="Nordberg H.P."/>
            <person name="Cantor M.N."/>
            <person name="Hua S.X."/>
        </authorList>
    </citation>
    <scope>NUCLEOTIDE SEQUENCE [LARGE SCALE GENOMIC DNA]</scope>
    <source>
        <strain evidence="2 3">MUT 4182</strain>
    </source>
</reference>
<gene>
    <name evidence="2" type="ORF">M407DRAFT_67917</name>
</gene>
<dbReference type="HOGENOM" id="CLU_047290_0_0_1"/>